<comment type="similarity">
    <text evidence="1">Belongs to the EamA transporter family.</text>
</comment>
<dbReference type="Gene3D" id="1.10.3730.20">
    <property type="match status" value="1"/>
</dbReference>
<keyword evidence="5" id="KW-1185">Reference proteome</keyword>
<organism evidence="4 5">
    <name type="scientific">Nocardioides ginsengisoli</name>
    <dbReference type="NCBI Taxonomy" id="363868"/>
    <lineage>
        <taxon>Bacteria</taxon>
        <taxon>Bacillati</taxon>
        <taxon>Actinomycetota</taxon>
        <taxon>Actinomycetes</taxon>
        <taxon>Propionibacteriales</taxon>
        <taxon>Nocardioidaceae</taxon>
        <taxon>Nocardioides</taxon>
    </lineage>
</organism>
<sequence length="146" mass="15226">MDLTSSWWFWALLSAMFAALTAIFAKVGVKDIDSDVATFIRTIVILVTLGLILLALGKLDTGGLSAIGVRSWIFLVLSGLATGASWICYFRALKIGDASLVAPVDKLSVVLVAIFGVTLLGERLSGMQWVGIALVGGGAVVLALSG</sequence>
<dbReference type="RefSeq" id="WP_367920862.1">
    <property type="nucleotide sequence ID" value="NZ_BAABAC010000037.1"/>
</dbReference>
<proteinExistence type="inferred from homology"/>
<dbReference type="InterPro" id="IPR037185">
    <property type="entry name" value="EmrE-like"/>
</dbReference>
<evidence type="ECO:0000313" key="4">
    <source>
        <dbReference type="EMBL" id="MFD1247605.1"/>
    </source>
</evidence>
<dbReference type="PANTHER" id="PTHR22911:SF137">
    <property type="entry name" value="SOLUTE CARRIER FAMILY 35 MEMBER G2-RELATED"/>
    <property type="match status" value="1"/>
</dbReference>
<dbReference type="Pfam" id="PF00892">
    <property type="entry name" value="EamA"/>
    <property type="match status" value="1"/>
</dbReference>
<evidence type="ECO:0000256" key="2">
    <source>
        <dbReference type="SAM" id="Phobius"/>
    </source>
</evidence>
<keyword evidence="2" id="KW-0812">Transmembrane</keyword>
<feature type="transmembrane region" description="Helical" evidence="2">
    <location>
        <begin position="6"/>
        <end position="27"/>
    </location>
</feature>
<feature type="transmembrane region" description="Helical" evidence="2">
    <location>
        <begin position="100"/>
        <end position="120"/>
    </location>
</feature>
<dbReference type="PANTHER" id="PTHR22911">
    <property type="entry name" value="ACYL-MALONYL CONDENSING ENZYME-RELATED"/>
    <property type="match status" value="1"/>
</dbReference>
<feature type="domain" description="EamA" evidence="3">
    <location>
        <begin position="6"/>
        <end position="142"/>
    </location>
</feature>
<protein>
    <submittedName>
        <fullName evidence="4">EamA family transporter</fullName>
    </submittedName>
</protein>
<gene>
    <name evidence="4" type="ORF">ACFQ3F_07380</name>
</gene>
<comment type="caution">
    <text evidence="4">The sequence shown here is derived from an EMBL/GenBank/DDBJ whole genome shotgun (WGS) entry which is preliminary data.</text>
</comment>
<dbReference type="InterPro" id="IPR000620">
    <property type="entry name" value="EamA_dom"/>
</dbReference>
<dbReference type="EMBL" id="JBHTLX010000008">
    <property type="protein sequence ID" value="MFD1247605.1"/>
    <property type="molecule type" value="Genomic_DNA"/>
</dbReference>
<dbReference type="Proteomes" id="UP001597229">
    <property type="component" value="Unassembled WGS sequence"/>
</dbReference>
<evidence type="ECO:0000256" key="1">
    <source>
        <dbReference type="ARBA" id="ARBA00007362"/>
    </source>
</evidence>
<evidence type="ECO:0000259" key="3">
    <source>
        <dbReference type="Pfam" id="PF00892"/>
    </source>
</evidence>
<feature type="transmembrane region" description="Helical" evidence="2">
    <location>
        <begin position="126"/>
        <end position="144"/>
    </location>
</feature>
<evidence type="ECO:0000313" key="5">
    <source>
        <dbReference type="Proteomes" id="UP001597229"/>
    </source>
</evidence>
<feature type="transmembrane region" description="Helical" evidence="2">
    <location>
        <begin position="39"/>
        <end position="57"/>
    </location>
</feature>
<feature type="transmembrane region" description="Helical" evidence="2">
    <location>
        <begin position="69"/>
        <end position="88"/>
    </location>
</feature>
<keyword evidence="2" id="KW-0472">Membrane</keyword>
<keyword evidence="2" id="KW-1133">Transmembrane helix</keyword>
<dbReference type="SUPFAM" id="SSF103481">
    <property type="entry name" value="Multidrug resistance efflux transporter EmrE"/>
    <property type="match status" value="1"/>
</dbReference>
<accession>A0ABW3VYF3</accession>
<name>A0ABW3VYF3_9ACTN</name>
<reference evidence="5" key="1">
    <citation type="journal article" date="2019" name="Int. J. Syst. Evol. Microbiol.">
        <title>The Global Catalogue of Microorganisms (GCM) 10K type strain sequencing project: providing services to taxonomists for standard genome sequencing and annotation.</title>
        <authorList>
            <consortium name="The Broad Institute Genomics Platform"/>
            <consortium name="The Broad Institute Genome Sequencing Center for Infectious Disease"/>
            <person name="Wu L."/>
            <person name="Ma J."/>
        </authorList>
    </citation>
    <scope>NUCLEOTIDE SEQUENCE [LARGE SCALE GENOMIC DNA]</scope>
    <source>
        <strain evidence="5">CCUG 52478</strain>
    </source>
</reference>